<protein>
    <submittedName>
        <fullName evidence="1">Uncharacterized protein</fullName>
    </submittedName>
</protein>
<dbReference type="EMBL" id="LMWL01000074">
    <property type="protein sequence ID" value="KUM91573.1"/>
    <property type="molecule type" value="Genomic_DNA"/>
</dbReference>
<evidence type="ECO:0000313" key="1">
    <source>
        <dbReference type="EMBL" id="KUM91573.1"/>
    </source>
</evidence>
<accession>A0A101NE28</accession>
<organism evidence="1 2">
    <name type="scientific">Streptomyces cellostaticus</name>
    <dbReference type="NCBI Taxonomy" id="67285"/>
    <lineage>
        <taxon>Bacteria</taxon>
        <taxon>Bacillati</taxon>
        <taxon>Actinomycetota</taxon>
        <taxon>Actinomycetes</taxon>
        <taxon>Kitasatosporales</taxon>
        <taxon>Streptomycetaceae</taxon>
        <taxon>Streptomyces</taxon>
    </lineage>
</organism>
<dbReference type="Proteomes" id="UP000054241">
    <property type="component" value="Unassembled WGS sequence"/>
</dbReference>
<comment type="caution">
    <text evidence="1">The sequence shown here is derived from an EMBL/GenBank/DDBJ whole genome shotgun (WGS) entry which is preliminary data.</text>
</comment>
<proteinExistence type="predicted"/>
<reference evidence="1 2" key="1">
    <citation type="submission" date="2015-10" db="EMBL/GenBank/DDBJ databases">
        <title>Draft genome sequence of Streptomyces cellostaticus DSM 40189, type strain for the species Streptomyces cellostaticus.</title>
        <authorList>
            <person name="Ruckert C."/>
            <person name="Winkler A."/>
            <person name="Kalinowski J."/>
            <person name="Kampfer P."/>
            <person name="Glaeser S."/>
        </authorList>
    </citation>
    <scope>NUCLEOTIDE SEQUENCE [LARGE SCALE GENOMIC DNA]</scope>
    <source>
        <strain evidence="1 2">DSM 40189</strain>
    </source>
</reference>
<keyword evidence="2" id="KW-1185">Reference proteome</keyword>
<name>A0A101NE28_9ACTN</name>
<gene>
    <name evidence="1" type="ORF">AQI88_36380</name>
</gene>
<dbReference type="AlphaFoldDB" id="A0A101NE28"/>
<sequence>MISRCAPGRVCLTGSLTKATHDQWELARRGIEHGEIGAYSGSVQRLVGGGPIGTYDGLFMMSGEHIGVDVTAGPACGTEGGRAAVT</sequence>
<evidence type="ECO:0000313" key="2">
    <source>
        <dbReference type="Proteomes" id="UP000054241"/>
    </source>
</evidence>